<reference evidence="1 2" key="1">
    <citation type="submission" date="2019-03" db="EMBL/GenBank/DDBJ databases">
        <title>First draft genome of Liparis tanakae, snailfish: a comprehensive survey of snailfish specific genes.</title>
        <authorList>
            <person name="Kim W."/>
            <person name="Song I."/>
            <person name="Jeong J.-H."/>
            <person name="Kim D."/>
            <person name="Kim S."/>
            <person name="Ryu S."/>
            <person name="Song J.Y."/>
            <person name="Lee S.K."/>
        </authorList>
    </citation>
    <scope>NUCLEOTIDE SEQUENCE [LARGE SCALE GENOMIC DNA]</scope>
    <source>
        <tissue evidence="1">Muscle</tissue>
    </source>
</reference>
<evidence type="ECO:0000313" key="2">
    <source>
        <dbReference type="Proteomes" id="UP000314294"/>
    </source>
</evidence>
<comment type="caution">
    <text evidence="1">The sequence shown here is derived from an EMBL/GenBank/DDBJ whole genome shotgun (WGS) entry which is preliminary data.</text>
</comment>
<dbReference type="AlphaFoldDB" id="A0A4Z2GQS8"/>
<protein>
    <submittedName>
        <fullName evidence="1">Uncharacterized protein</fullName>
    </submittedName>
</protein>
<proteinExistence type="predicted"/>
<dbReference type="Proteomes" id="UP000314294">
    <property type="component" value="Unassembled WGS sequence"/>
</dbReference>
<accession>A0A4Z2GQS8</accession>
<dbReference type="EMBL" id="SRLO01000464">
    <property type="protein sequence ID" value="TNN55123.1"/>
    <property type="molecule type" value="Genomic_DNA"/>
</dbReference>
<sequence>MGGKRRYTGQSGLACVWAIILEEQPLRGLDTVQRSRVLDIRAGNRTACSPAYQAVNKTRWAPAAGPGSERPEHLLQEEQRGASIRGPAGPLRDDAGFNVLHVSLALCWTKCGAGVRSSKSVSKRRQRRLSSSSLGTILLEERKGGQRVVKLRSIWLMVAPAAGREGDRSCAAAQGRHSFCSQNRSTTTVLLMEE</sequence>
<name>A0A4Z2GQS8_9TELE</name>
<evidence type="ECO:0000313" key="1">
    <source>
        <dbReference type="EMBL" id="TNN55123.1"/>
    </source>
</evidence>
<organism evidence="1 2">
    <name type="scientific">Liparis tanakae</name>
    <name type="common">Tanaka's snailfish</name>
    <dbReference type="NCBI Taxonomy" id="230148"/>
    <lineage>
        <taxon>Eukaryota</taxon>
        <taxon>Metazoa</taxon>
        <taxon>Chordata</taxon>
        <taxon>Craniata</taxon>
        <taxon>Vertebrata</taxon>
        <taxon>Euteleostomi</taxon>
        <taxon>Actinopterygii</taxon>
        <taxon>Neopterygii</taxon>
        <taxon>Teleostei</taxon>
        <taxon>Neoteleostei</taxon>
        <taxon>Acanthomorphata</taxon>
        <taxon>Eupercaria</taxon>
        <taxon>Perciformes</taxon>
        <taxon>Cottioidei</taxon>
        <taxon>Cottales</taxon>
        <taxon>Liparidae</taxon>
        <taxon>Liparis</taxon>
    </lineage>
</organism>
<gene>
    <name evidence="1" type="ORF">EYF80_034647</name>
</gene>
<keyword evidence="2" id="KW-1185">Reference proteome</keyword>